<dbReference type="EMBL" id="BPPX01000026">
    <property type="protein sequence ID" value="GJC87378.1"/>
    <property type="molecule type" value="Genomic_DNA"/>
</dbReference>
<evidence type="ECO:0000313" key="2">
    <source>
        <dbReference type="Proteomes" id="UP001055172"/>
    </source>
</evidence>
<keyword evidence="2" id="KW-1185">Reference proteome</keyword>
<dbReference type="GO" id="GO:0008168">
    <property type="term" value="F:methyltransferase activity"/>
    <property type="evidence" value="ECO:0007669"/>
    <property type="project" value="UniProtKB-KW"/>
</dbReference>
<reference evidence="1 2" key="1">
    <citation type="submission" date="2021-07" db="EMBL/GenBank/DDBJ databases">
        <title>Genome data of Colletotrichum spaethianum.</title>
        <authorList>
            <person name="Utami Y.D."/>
            <person name="Hiruma K."/>
        </authorList>
    </citation>
    <scope>NUCLEOTIDE SEQUENCE [LARGE SCALE GENOMIC DNA]</scope>
    <source>
        <strain evidence="1 2">MAFF 242679</strain>
    </source>
</reference>
<dbReference type="CDD" id="cd02440">
    <property type="entry name" value="AdoMet_MTases"/>
    <property type="match status" value="1"/>
</dbReference>
<proteinExistence type="predicted"/>
<dbReference type="SUPFAM" id="SSF53335">
    <property type="entry name" value="S-adenosyl-L-methionine-dependent methyltransferases"/>
    <property type="match status" value="1"/>
</dbReference>
<comment type="caution">
    <text evidence="1">The sequence shown here is derived from an EMBL/GenBank/DDBJ whole genome shotgun (WGS) entry which is preliminary data.</text>
</comment>
<name>A0AA37GU86_9PEZI</name>
<accession>A0AA37GU86</accession>
<keyword evidence="1" id="KW-0489">Methyltransferase</keyword>
<dbReference type="GO" id="GO:0032259">
    <property type="term" value="P:methylation"/>
    <property type="evidence" value="ECO:0007669"/>
    <property type="project" value="UniProtKB-KW"/>
</dbReference>
<dbReference type="PANTHER" id="PTHR43464">
    <property type="entry name" value="METHYLTRANSFERASE"/>
    <property type="match status" value="1"/>
</dbReference>
<protein>
    <submittedName>
        <fullName evidence="1">Methyltransferase C1347.09</fullName>
    </submittedName>
</protein>
<sequence>MTSTESQTTSLAELNRVFWDTNADTFFEQDWLKTFTEQLTRFLRTQGPNLGLRPRDPANPVRLLDYACAYGGASWHPQLVLMTNQALAPFVDEILGIDIAPAIVDRFNTCATELGYSPAQAHAVAGDLATDGSLAAEGGFDVVIISMALHHLEDPRGMLGLLARRVRPGGVLIAVEGANSMEAGTGARDQDGHAQVVHEVLKTINRHVEFSEELFRGWFEDVGCDVERFVYIENEEVSHVPEKLVGKPGGLNRKMAIAASVRSV</sequence>
<evidence type="ECO:0000313" key="1">
    <source>
        <dbReference type="EMBL" id="GJC87378.1"/>
    </source>
</evidence>
<dbReference type="Pfam" id="PF13489">
    <property type="entry name" value="Methyltransf_23"/>
    <property type="match status" value="1"/>
</dbReference>
<dbReference type="InterPro" id="IPR029063">
    <property type="entry name" value="SAM-dependent_MTases_sf"/>
</dbReference>
<dbReference type="Gene3D" id="3.40.50.150">
    <property type="entry name" value="Vaccinia Virus protein VP39"/>
    <property type="match status" value="1"/>
</dbReference>
<dbReference type="AlphaFoldDB" id="A0AA37GU86"/>
<dbReference type="Proteomes" id="UP001055172">
    <property type="component" value="Unassembled WGS sequence"/>
</dbReference>
<gene>
    <name evidence="1" type="ORF">ColLi_10216</name>
</gene>
<keyword evidence="1" id="KW-0808">Transferase</keyword>
<organism evidence="1 2">
    <name type="scientific">Colletotrichum liriopes</name>
    <dbReference type="NCBI Taxonomy" id="708192"/>
    <lineage>
        <taxon>Eukaryota</taxon>
        <taxon>Fungi</taxon>
        <taxon>Dikarya</taxon>
        <taxon>Ascomycota</taxon>
        <taxon>Pezizomycotina</taxon>
        <taxon>Sordariomycetes</taxon>
        <taxon>Hypocreomycetidae</taxon>
        <taxon>Glomerellales</taxon>
        <taxon>Glomerellaceae</taxon>
        <taxon>Colletotrichum</taxon>
        <taxon>Colletotrichum spaethianum species complex</taxon>
    </lineage>
</organism>